<sequence>MSAVEPLDDDHARPAGASDDLVSAVGALSEALERIERARGALYEFHQLMGGADAMLDDVTEGLRAEGHADLAERIETELVGRNVLAGRWTFQIVEEFDDGYYATWRELERTVREKTMDGRRHVLEAEMKQRRRTAGRPGHEATPGS</sequence>
<dbReference type="Proteomes" id="UP000505377">
    <property type="component" value="Chromosome"/>
</dbReference>
<dbReference type="EMBL" id="CP053564">
    <property type="protein sequence ID" value="QJY46797.1"/>
    <property type="molecule type" value="Genomic_DNA"/>
</dbReference>
<feature type="region of interest" description="Disordered" evidence="1">
    <location>
        <begin position="127"/>
        <end position="146"/>
    </location>
</feature>
<accession>A0A6M6JIQ9</accession>
<protein>
    <submittedName>
        <fullName evidence="2">Uncharacterized protein</fullName>
    </submittedName>
</protein>
<dbReference type="AlphaFoldDB" id="A0A6M6JIQ9"/>
<name>A0A6M6JIQ9_9PSEU</name>
<gene>
    <name evidence="2" type="ORF">HOP40_14035</name>
</gene>
<evidence type="ECO:0000313" key="3">
    <source>
        <dbReference type="Proteomes" id="UP000505377"/>
    </source>
</evidence>
<organism evidence="2 3">
    <name type="scientific">Pseudonocardia broussonetiae</name>
    <dbReference type="NCBI Taxonomy" id="2736640"/>
    <lineage>
        <taxon>Bacteria</taxon>
        <taxon>Bacillati</taxon>
        <taxon>Actinomycetota</taxon>
        <taxon>Actinomycetes</taxon>
        <taxon>Pseudonocardiales</taxon>
        <taxon>Pseudonocardiaceae</taxon>
        <taxon>Pseudonocardia</taxon>
    </lineage>
</organism>
<evidence type="ECO:0000313" key="2">
    <source>
        <dbReference type="EMBL" id="QJY46797.1"/>
    </source>
</evidence>
<evidence type="ECO:0000256" key="1">
    <source>
        <dbReference type="SAM" id="MobiDB-lite"/>
    </source>
</evidence>
<keyword evidence="3" id="KW-1185">Reference proteome</keyword>
<dbReference type="KEGG" id="pbro:HOP40_14035"/>
<reference evidence="2 3" key="1">
    <citation type="submission" date="2020-05" db="EMBL/GenBank/DDBJ databases">
        <authorList>
            <person name="Mo P."/>
        </authorList>
    </citation>
    <scope>NUCLEOTIDE SEQUENCE [LARGE SCALE GENOMIC DNA]</scope>
    <source>
        <strain evidence="2 3">Gen01</strain>
    </source>
</reference>
<proteinExistence type="predicted"/>